<dbReference type="Pfam" id="PF20232">
    <property type="entry name" value="T6SS_FHA_C"/>
    <property type="match status" value="1"/>
</dbReference>
<dbReference type="InterPro" id="IPR046883">
    <property type="entry name" value="T6SS_FHA_C"/>
</dbReference>
<dbReference type="RefSeq" id="WP_327599795.1">
    <property type="nucleotide sequence ID" value="NZ_JAYXHS010000002.1"/>
</dbReference>
<dbReference type="InterPro" id="IPR000253">
    <property type="entry name" value="FHA_dom"/>
</dbReference>
<dbReference type="EMBL" id="JAYXHS010000002">
    <property type="protein sequence ID" value="MEC5386837.1"/>
    <property type="molecule type" value="Genomic_DNA"/>
</dbReference>
<feature type="domain" description="FHA" evidence="1">
    <location>
        <begin position="28"/>
        <end position="77"/>
    </location>
</feature>
<comment type="caution">
    <text evidence="2">The sequence shown here is derived from an EMBL/GenBank/DDBJ whole genome shotgun (WGS) entry which is preliminary data.</text>
</comment>
<dbReference type="SUPFAM" id="SSF49879">
    <property type="entry name" value="SMAD/FHA domain"/>
    <property type="match status" value="1"/>
</dbReference>
<dbReference type="CDD" id="cd00060">
    <property type="entry name" value="FHA"/>
    <property type="match status" value="1"/>
</dbReference>
<keyword evidence="3" id="KW-1185">Reference proteome</keyword>
<sequence>MLLRITVLQYKGAPPPAALAYMFDENGGSIGRESCNLTLPDDTRVLSRVQAQIIFADGEFSLVDQGGNPSVVNSLRVGKGLSRVLYDGDIIELCDYKLRVKAIGTAAKNGGDTLPMRAVDPMPSQDLVPPILLDPDELTGASLGEILAAAKIAPADAEPDTSFDMDVDFDNLDDPEEQTATPHDPAATAGLYEPLHTPQPEVDTAEAATPAILLDARELTPEKPTENYAALLSALCLGMGIPAPETTGAMRPHHMGIIMRRAMQRALASVLAGLTPQDIEKRLTDHALPEMTSALERKSKLWELFEQGHADISREAEDLFHARFGEELLNACKAQVRNLQQHN</sequence>
<dbReference type="InterPro" id="IPR008984">
    <property type="entry name" value="SMAD_FHA_dom_sf"/>
</dbReference>
<dbReference type="Gene3D" id="2.60.200.20">
    <property type="match status" value="1"/>
</dbReference>
<evidence type="ECO:0000313" key="3">
    <source>
        <dbReference type="Proteomes" id="UP001331561"/>
    </source>
</evidence>
<gene>
    <name evidence="2" type="ORF">VVD49_13970</name>
</gene>
<dbReference type="Proteomes" id="UP001331561">
    <property type="component" value="Unassembled WGS sequence"/>
</dbReference>
<accession>A0ABU6K4J6</accession>
<name>A0ABU6K4J6_9RHOO</name>
<evidence type="ECO:0000259" key="1">
    <source>
        <dbReference type="PROSITE" id="PS50006"/>
    </source>
</evidence>
<organism evidence="2 3">
    <name type="scientific">Uliginosibacterium silvisoli</name>
    <dbReference type="NCBI Taxonomy" id="3114758"/>
    <lineage>
        <taxon>Bacteria</taxon>
        <taxon>Pseudomonadati</taxon>
        <taxon>Pseudomonadota</taxon>
        <taxon>Betaproteobacteria</taxon>
        <taxon>Rhodocyclales</taxon>
        <taxon>Zoogloeaceae</taxon>
        <taxon>Uliginosibacterium</taxon>
    </lineage>
</organism>
<evidence type="ECO:0000313" key="2">
    <source>
        <dbReference type="EMBL" id="MEC5386837.1"/>
    </source>
</evidence>
<reference evidence="2 3" key="1">
    <citation type="submission" date="2024-01" db="EMBL/GenBank/DDBJ databases">
        <title>Uliginosibacterium soil sp. nov.</title>
        <authorList>
            <person name="Lv Y."/>
        </authorList>
    </citation>
    <scope>NUCLEOTIDE SEQUENCE [LARGE SCALE GENOMIC DNA]</scope>
    <source>
        <strain evidence="2 3">H3</strain>
    </source>
</reference>
<proteinExistence type="predicted"/>
<protein>
    <submittedName>
        <fullName evidence="2">Type VI secretion system-associated FHA domain protein</fullName>
    </submittedName>
</protein>
<dbReference type="PROSITE" id="PS50006">
    <property type="entry name" value="FHA_DOMAIN"/>
    <property type="match status" value="1"/>
</dbReference>